<gene>
    <name evidence="1" type="ORF">IAB27_02350</name>
</gene>
<dbReference type="Pfam" id="PF13420">
    <property type="entry name" value="Acetyltransf_4"/>
    <property type="match status" value="1"/>
</dbReference>
<protein>
    <submittedName>
        <fullName evidence="1">GNAT family N-acetyltransferase</fullName>
    </submittedName>
</protein>
<proteinExistence type="predicted"/>
<dbReference type="EMBL" id="DVFV01000042">
    <property type="protein sequence ID" value="HIQ90454.1"/>
    <property type="molecule type" value="Genomic_DNA"/>
</dbReference>
<evidence type="ECO:0000313" key="1">
    <source>
        <dbReference type="EMBL" id="HIQ90454.1"/>
    </source>
</evidence>
<sequence length="155" mass="18727">MIKVNEKNEKVLNQMYNILIQNLFINYPKFLKEKEKHDNNENYQKWINLIKETPNYNIITEEENEKVLGFLNYQIENNKLWICEVQIRDENKQSHILKKLLKKFVSLNNNYKTVTIHINKNNTVSKKVFIHIGFKYIGNTLYKINMKALENYTKN</sequence>
<comment type="caution">
    <text evidence="1">The sequence shown here is derived from an EMBL/GenBank/DDBJ whole genome shotgun (WGS) entry which is preliminary data.</text>
</comment>
<accession>A0A9D1CYB8</accession>
<evidence type="ECO:0000313" key="2">
    <source>
        <dbReference type="Proteomes" id="UP000886786"/>
    </source>
</evidence>
<reference evidence="1" key="2">
    <citation type="journal article" date="2021" name="PeerJ">
        <title>Extensive microbial diversity within the chicken gut microbiome revealed by metagenomics and culture.</title>
        <authorList>
            <person name="Gilroy R."/>
            <person name="Ravi A."/>
            <person name="Getino M."/>
            <person name="Pursley I."/>
            <person name="Horton D.L."/>
            <person name="Alikhan N.F."/>
            <person name="Baker D."/>
            <person name="Gharbi K."/>
            <person name="Hall N."/>
            <person name="Watson M."/>
            <person name="Adriaenssens E.M."/>
            <person name="Foster-Nyarko E."/>
            <person name="Jarju S."/>
            <person name="Secka A."/>
            <person name="Antonio M."/>
            <person name="Oren A."/>
            <person name="Chaudhuri R.R."/>
            <person name="La Ragione R."/>
            <person name="Hildebrand F."/>
            <person name="Pallen M.J."/>
        </authorList>
    </citation>
    <scope>NUCLEOTIDE SEQUENCE</scope>
    <source>
        <strain evidence="1">CHK147-3167</strain>
    </source>
</reference>
<dbReference type="SUPFAM" id="SSF55729">
    <property type="entry name" value="Acyl-CoA N-acyltransferases (Nat)"/>
    <property type="match status" value="1"/>
</dbReference>
<dbReference type="InterPro" id="IPR016181">
    <property type="entry name" value="Acyl_CoA_acyltransferase"/>
</dbReference>
<dbReference type="AlphaFoldDB" id="A0A9D1CYB8"/>
<dbReference type="Proteomes" id="UP000886786">
    <property type="component" value="Unassembled WGS sequence"/>
</dbReference>
<organism evidence="1 2">
    <name type="scientific">Candidatus Coprosoma intestinipullorum</name>
    <dbReference type="NCBI Taxonomy" id="2840752"/>
    <lineage>
        <taxon>Bacteria</taxon>
        <taxon>Bacillati</taxon>
        <taxon>Bacillota</taxon>
        <taxon>Bacillota incertae sedis</taxon>
        <taxon>Candidatus Coprosoma</taxon>
    </lineage>
</organism>
<name>A0A9D1CYB8_9FIRM</name>
<dbReference type="Gene3D" id="3.40.630.30">
    <property type="match status" value="1"/>
</dbReference>
<reference evidence="1" key="1">
    <citation type="submission" date="2020-10" db="EMBL/GenBank/DDBJ databases">
        <authorList>
            <person name="Gilroy R."/>
        </authorList>
    </citation>
    <scope>NUCLEOTIDE SEQUENCE</scope>
    <source>
        <strain evidence="1">CHK147-3167</strain>
    </source>
</reference>